<keyword evidence="2" id="KW-1185">Reference proteome</keyword>
<accession>G9QM91</accession>
<dbReference type="GeneID" id="87581361"/>
<evidence type="ECO:0000313" key="1">
    <source>
        <dbReference type="EMBL" id="EHL77136.1"/>
    </source>
</evidence>
<dbReference type="RefSeq" id="WP_003354387.1">
    <property type="nucleotide sequence ID" value="NZ_JH414757.1"/>
</dbReference>
<dbReference type="HOGENOM" id="CLU_195975_0_0_9"/>
<name>G9QM91_9BACI</name>
<sequence length="71" mass="8510">MQKENRFEMFFLPSKKGMIRVFIYGFDAPGSWGQVFAQYHEYTINMKGYNKKKTIIQTLNKLNERLINENL</sequence>
<dbReference type="PATRIC" id="fig|665952.3.peg.2204"/>
<dbReference type="AlphaFoldDB" id="G9QM91"/>
<reference evidence="1 2" key="1">
    <citation type="submission" date="2011-09" db="EMBL/GenBank/DDBJ databases">
        <title>The Genome Sequence of Bacillus smithii 7_3_47FAA.</title>
        <authorList>
            <consortium name="The Broad Institute Genome Sequencing Platform"/>
            <person name="Earl A."/>
            <person name="Ward D."/>
            <person name="Feldgarden M."/>
            <person name="Gevers D."/>
            <person name="Daigneault M."/>
            <person name="Strauss J."/>
            <person name="Allen-Vercoe E."/>
            <person name="Young S.K."/>
            <person name="Zeng Q."/>
            <person name="Gargeya S."/>
            <person name="Fitzgerald M."/>
            <person name="Haas B."/>
            <person name="Abouelleil A."/>
            <person name="Alvarado L."/>
            <person name="Arachchi H.M."/>
            <person name="Berlin A."/>
            <person name="Brown A."/>
            <person name="Chapman S.B."/>
            <person name="Chen Z."/>
            <person name="Dunbar C."/>
            <person name="Freedman E."/>
            <person name="Gearin G."/>
            <person name="Goldberg J."/>
            <person name="Griggs A."/>
            <person name="Gujja S."/>
            <person name="Heiman D."/>
            <person name="Howarth C."/>
            <person name="Larson L."/>
            <person name="Lui A."/>
            <person name="MacDonald P.J.P."/>
            <person name="Montmayeur A."/>
            <person name="Murphy C."/>
            <person name="Neiman D."/>
            <person name="Pearson M."/>
            <person name="Priest M."/>
            <person name="Roberts A."/>
            <person name="Saif S."/>
            <person name="Shea T."/>
            <person name="Shenoy N."/>
            <person name="Sisk P."/>
            <person name="Stolte C."/>
            <person name="Sykes S."/>
            <person name="Wortman J."/>
            <person name="Nusbaum C."/>
            <person name="Birren B."/>
        </authorList>
    </citation>
    <scope>NUCLEOTIDE SEQUENCE [LARGE SCALE GENOMIC DNA]</scope>
    <source>
        <strain evidence="1 2">7_3_47FAA</strain>
    </source>
</reference>
<dbReference type="EMBL" id="ACWF01000118">
    <property type="protein sequence ID" value="EHL77136.1"/>
    <property type="molecule type" value="Genomic_DNA"/>
</dbReference>
<gene>
    <name evidence="1" type="ORF">HMPREF1015_00658</name>
</gene>
<dbReference type="Proteomes" id="UP000011747">
    <property type="component" value="Unassembled WGS sequence"/>
</dbReference>
<comment type="caution">
    <text evidence="1">The sequence shown here is derived from an EMBL/GenBank/DDBJ whole genome shotgun (WGS) entry which is preliminary data.</text>
</comment>
<organism evidence="1 2">
    <name type="scientific">Bacillus smithii 7_3_47FAA</name>
    <dbReference type="NCBI Taxonomy" id="665952"/>
    <lineage>
        <taxon>Bacteria</taxon>
        <taxon>Bacillati</taxon>
        <taxon>Bacillota</taxon>
        <taxon>Bacilli</taxon>
        <taxon>Bacillales</taxon>
        <taxon>Bacillaceae</taxon>
        <taxon>Bacillus</taxon>
    </lineage>
</organism>
<evidence type="ECO:0000313" key="2">
    <source>
        <dbReference type="Proteomes" id="UP000011747"/>
    </source>
</evidence>
<protein>
    <submittedName>
        <fullName evidence="1">Uncharacterized protein</fullName>
    </submittedName>
</protein>
<proteinExistence type="predicted"/>